<dbReference type="GO" id="GO:0003677">
    <property type="term" value="F:DNA binding"/>
    <property type="evidence" value="ECO:0007669"/>
    <property type="project" value="UniProtKB-KW"/>
</dbReference>
<organism evidence="3">
    <name type="scientific">bioreactor metagenome</name>
    <dbReference type="NCBI Taxonomy" id="1076179"/>
    <lineage>
        <taxon>unclassified sequences</taxon>
        <taxon>metagenomes</taxon>
        <taxon>ecological metagenomes</taxon>
    </lineage>
</organism>
<comment type="caution">
    <text evidence="3">The sequence shown here is derived from an EMBL/GenBank/DDBJ whole genome shotgun (WGS) entry which is preliminary data.</text>
</comment>
<dbReference type="InterPro" id="IPR001387">
    <property type="entry name" value="Cro/C1-type_HTH"/>
</dbReference>
<name>A0A644X8E5_9ZZZZ</name>
<dbReference type="Pfam" id="PF01381">
    <property type="entry name" value="HTH_3"/>
    <property type="match status" value="1"/>
</dbReference>
<dbReference type="AlphaFoldDB" id="A0A644X8E5"/>
<keyword evidence="1" id="KW-0238">DNA-binding</keyword>
<reference evidence="3" key="1">
    <citation type="submission" date="2019-08" db="EMBL/GenBank/DDBJ databases">
        <authorList>
            <person name="Kucharzyk K."/>
            <person name="Murdoch R.W."/>
            <person name="Higgins S."/>
            <person name="Loffler F."/>
        </authorList>
    </citation>
    <scope>NUCLEOTIDE SEQUENCE</scope>
</reference>
<evidence type="ECO:0000259" key="2">
    <source>
        <dbReference type="PROSITE" id="PS50943"/>
    </source>
</evidence>
<dbReference type="InterPro" id="IPR010982">
    <property type="entry name" value="Lambda_DNA-bd_dom_sf"/>
</dbReference>
<dbReference type="EMBL" id="VSSQ01001689">
    <property type="protein sequence ID" value="MPM10414.1"/>
    <property type="molecule type" value="Genomic_DNA"/>
</dbReference>
<dbReference type="SMART" id="SM00530">
    <property type="entry name" value="HTH_XRE"/>
    <property type="match status" value="1"/>
</dbReference>
<evidence type="ECO:0000256" key="1">
    <source>
        <dbReference type="ARBA" id="ARBA00023125"/>
    </source>
</evidence>
<dbReference type="PANTHER" id="PTHR46558:SF4">
    <property type="entry name" value="DNA-BIDING PHAGE PROTEIN"/>
    <property type="match status" value="1"/>
</dbReference>
<accession>A0A644X8E5</accession>
<dbReference type="Gene3D" id="1.10.260.40">
    <property type="entry name" value="lambda repressor-like DNA-binding domains"/>
    <property type="match status" value="1"/>
</dbReference>
<evidence type="ECO:0000313" key="3">
    <source>
        <dbReference type="EMBL" id="MPM10414.1"/>
    </source>
</evidence>
<dbReference type="PROSITE" id="PS50943">
    <property type="entry name" value="HTH_CROC1"/>
    <property type="match status" value="1"/>
</dbReference>
<proteinExistence type="predicted"/>
<feature type="domain" description="HTH cro/C1-type" evidence="2">
    <location>
        <begin position="10"/>
        <end position="64"/>
    </location>
</feature>
<gene>
    <name evidence="3" type="ORF">SDC9_56746</name>
</gene>
<protein>
    <recommendedName>
        <fullName evidence="2">HTH cro/C1-type domain-containing protein</fullName>
    </recommendedName>
</protein>
<sequence>MIKIEVGERISELRKNLNLSQEDFGKKINVTRSAVSNYEKGLRNIMDRVIFDICREFNVNEDWLRNGTGKMFVEEDTFSLDGFAKSKGATDFDIALIKYYFEFPKDLRDALKKHFETNILPDLKSKNEITATEETVASSIEYEVESYRAELVAEQKGETYLVSENSEEKNLA</sequence>
<dbReference type="CDD" id="cd00093">
    <property type="entry name" value="HTH_XRE"/>
    <property type="match status" value="1"/>
</dbReference>
<dbReference type="SUPFAM" id="SSF47413">
    <property type="entry name" value="lambda repressor-like DNA-binding domains"/>
    <property type="match status" value="1"/>
</dbReference>
<dbReference type="PANTHER" id="PTHR46558">
    <property type="entry name" value="TRACRIPTIONAL REGULATORY PROTEIN-RELATED-RELATED"/>
    <property type="match status" value="1"/>
</dbReference>